<proteinExistence type="predicted"/>
<name>E3MYK9_CAERE</name>
<dbReference type="HOGENOM" id="CLU_2760260_0_0_1"/>
<keyword evidence="2" id="KW-1185">Reference proteome</keyword>
<dbReference type="AlphaFoldDB" id="E3MYK9"/>
<dbReference type="Proteomes" id="UP000008281">
    <property type="component" value="Unassembled WGS sequence"/>
</dbReference>
<gene>
    <name evidence="1" type="ORF">CRE_03343</name>
</gene>
<reference evidence="1" key="1">
    <citation type="submission" date="2007-07" db="EMBL/GenBank/DDBJ databases">
        <title>PCAP assembly of the Caenorhabditis remanei genome.</title>
        <authorList>
            <consortium name="The Caenorhabditis remanei Sequencing Consortium"/>
            <person name="Wilson R.K."/>
        </authorList>
    </citation>
    <scope>NUCLEOTIDE SEQUENCE [LARGE SCALE GENOMIC DNA]</scope>
    <source>
        <strain evidence="1">PB4641</strain>
    </source>
</reference>
<dbReference type="EMBL" id="DS268497">
    <property type="protein sequence ID" value="EFP12148.1"/>
    <property type="molecule type" value="Genomic_DNA"/>
</dbReference>
<evidence type="ECO:0000313" key="1">
    <source>
        <dbReference type="EMBL" id="EFP12148.1"/>
    </source>
</evidence>
<evidence type="ECO:0000313" key="2">
    <source>
        <dbReference type="Proteomes" id="UP000008281"/>
    </source>
</evidence>
<protein>
    <submittedName>
        <fullName evidence="1">Uncharacterized protein</fullName>
    </submittedName>
</protein>
<organism evidence="2">
    <name type="scientific">Caenorhabditis remanei</name>
    <name type="common">Caenorhabditis vulgaris</name>
    <dbReference type="NCBI Taxonomy" id="31234"/>
    <lineage>
        <taxon>Eukaryota</taxon>
        <taxon>Metazoa</taxon>
        <taxon>Ecdysozoa</taxon>
        <taxon>Nematoda</taxon>
        <taxon>Chromadorea</taxon>
        <taxon>Rhabditida</taxon>
        <taxon>Rhabditina</taxon>
        <taxon>Rhabditomorpha</taxon>
        <taxon>Rhabditoidea</taxon>
        <taxon>Rhabditidae</taxon>
        <taxon>Peloderinae</taxon>
        <taxon>Caenorhabditis</taxon>
    </lineage>
</organism>
<accession>E3MYK9</accession>
<sequence>MFFKVVFAVVFCFVLTSALPIIVGFGESLPSVVINTVKKTTVYPFDLPAEPIFIPKADLRTFPKLPDFIHEIA</sequence>